<reference evidence="1 2" key="1">
    <citation type="journal article" date="2023" name="Plants (Basel)">
        <title>Bridging the Gap: Combining Genomics and Transcriptomics Approaches to Understand Stylosanthes scabra, an Orphan Legume from the Brazilian Caatinga.</title>
        <authorList>
            <person name="Ferreira-Neto J.R.C."/>
            <person name="da Silva M.D."/>
            <person name="Binneck E."/>
            <person name="de Melo N.F."/>
            <person name="da Silva R.H."/>
            <person name="de Melo A.L.T.M."/>
            <person name="Pandolfi V."/>
            <person name="Bustamante F.O."/>
            <person name="Brasileiro-Vidal A.C."/>
            <person name="Benko-Iseppon A.M."/>
        </authorList>
    </citation>
    <scope>NUCLEOTIDE SEQUENCE [LARGE SCALE GENOMIC DNA]</scope>
    <source>
        <tissue evidence="1">Leaves</tissue>
    </source>
</reference>
<proteinExistence type="predicted"/>
<sequence>MEVLSMFQRPRPVALEYEKPGTYRTVLIYPLDRLGDRSSNGAVAGELNMCADLDLEIERTLRHARQVRRQIEFENSLHSQTENLAAEETSVDSSLSDSESEKFFSPTHVGTLQMVESPRVTLRQMGGASVALENQPMRYPKRNENFELKTGLINLLPRFHGMPREDLTRPLGGGDALVVVVESTASLTGCVGTF</sequence>
<dbReference type="EMBL" id="JASCZI010030617">
    <property type="protein sequence ID" value="MED6123911.1"/>
    <property type="molecule type" value="Genomic_DNA"/>
</dbReference>
<dbReference type="Proteomes" id="UP001341840">
    <property type="component" value="Unassembled WGS sequence"/>
</dbReference>
<evidence type="ECO:0000313" key="2">
    <source>
        <dbReference type="Proteomes" id="UP001341840"/>
    </source>
</evidence>
<accession>A0ABU6RIK8</accession>
<protein>
    <submittedName>
        <fullName evidence="1">Uncharacterized protein</fullName>
    </submittedName>
</protein>
<keyword evidence="2" id="KW-1185">Reference proteome</keyword>
<organism evidence="1 2">
    <name type="scientific">Stylosanthes scabra</name>
    <dbReference type="NCBI Taxonomy" id="79078"/>
    <lineage>
        <taxon>Eukaryota</taxon>
        <taxon>Viridiplantae</taxon>
        <taxon>Streptophyta</taxon>
        <taxon>Embryophyta</taxon>
        <taxon>Tracheophyta</taxon>
        <taxon>Spermatophyta</taxon>
        <taxon>Magnoliopsida</taxon>
        <taxon>eudicotyledons</taxon>
        <taxon>Gunneridae</taxon>
        <taxon>Pentapetalae</taxon>
        <taxon>rosids</taxon>
        <taxon>fabids</taxon>
        <taxon>Fabales</taxon>
        <taxon>Fabaceae</taxon>
        <taxon>Papilionoideae</taxon>
        <taxon>50 kb inversion clade</taxon>
        <taxon>dalbergioids sensu lato</taxon>
        <taxon>Dalbergieae</taxon>
        <taxon>Pterocarpus clade</taxon>
        <taxon>Stylosanthes</taxon>
    </lineage>
</organism>
<comment type="caution">
    <text evidence="1">The sequence shown here is derived from an EMBL/GenBank/DDBJ whole genome shotgun (WGS) entry which is preliminary data.</text>
</comment>
<name>A0ABU6RIK8_9FABA</name>
<gene>
    <name evidence="1" type="ORF">PIB30_054097</name>
</gene>
<evidence type="ECO:0000313" key="1">
    <source>
        <dbReference type="EMBL" id="MED6123911.1"/>
    </source>
</evidence>